<proteinExistence type="predicted"/>
<dbReference type="EMBL" id="BTRK01000002">
    <property type="protein sequence ID" value="GMR37288.1"/>
    <property type="molecule type" value="Genomic_DNA"/>
</dbReference>
<evidence type="ECO:0000313" key="3">
    <source>
        <dbReference type="Proteomes" id="UP001328107"/>
    </source>
</evidence>
<name>A0AAN4ZEY8_9BILA</name>
<reference evidence="3" key="1">
    <citation type="submission" date="2022-10" db="EMBL/GenBank/DDBJ databases">
        <title>Genome assembly of Pristionchus species.</title>
        <authorList>
            <person name="Yoshida K."/>
            <person name="Sommer R.J."/>
        </authorList>
    </citation>
    <scope>NUCLEOTIDE SEQUENCE [LARGE SCALE GENOMIC DNA]</scope>
    <source>
        <strain evidence="3">RS5460</strain>
    </source>
</reference>
<evidence type="ECO:0000313" key="2">
    <source>
        <dbReference type="EMBL" id="GMR37288.1"/>
    </source>
</evidence>
<gene>
    <name evidence="2" type="ORF">PMAYCL1PPCAC_07483</name>
</gene>
<sequence length="161" mass="18049">MNSSRLVEFNLQCKIIENGPELEALLASEQMKVQSRVQQSNGGNEHGSEEEVAATSSSRHSSLLDLVTETIICRVMFVYFSDGIHYKKCSLERGSDCPLQEMLRAMAARAGLPAQKCRVFGCNKTWGDIREVDMHQSGYASLMNFPVGRSHRLNFIVDYVN</sequence>
<comment type="caution">
    <text evidence="2">The sequence shown here is derived from an EMBL/GenBank/DDBJ whole genome shotgun (WGS) entry which is preliminary data.</text>
</comment>
<organism evidence="2 3">
    <name type="scientific">Pristionchus mayeri</name>
    <dbReference type="NCBI Taxonomy" id="1317129"/>
    <lineage>
        <taxon>Eukaryota</taxon>
        <taxon>Metazoa</taxon>
        <taxon>Ecdysozoa</taxon>
        <taxon>Nematoda</taxon>
        <taxon>Chromadorea</taxon>
        <taxon>Rhabditida</taxon>
        <taxon>Rhabditina</taxon>
        <taxon>Diplogasteromorpha</taxon>
        <taxon>Diplogasteroidea</taxon>
        <taxon>Neodiplogasteridae</taxon>
        <taxon>Pristionchus</taxon>
    </lineage>
</organism>
<accession>A0AAN4ZEY8</accession>
<keyword evidence="3" id="KW-1185">Reference proteome</keyword>
<dbReference type="Proteomes" id="UP001328107">
    <property type="component" value="Unassembled WGS sequence"/>
</dbReference>
<feature type="region of interest" description="Disordered" evidence="1">
    <location>
        <begin position="35"/>
        <end position="56"/>
    </location>
</feature>
<protein>
    <submittedName>
        <fullName evidence="2">Uncharacterized protein</fullName>
    </submittedName>
</protein>
<evidence type="ECO:0000256" key="1">
    <source>
        <dbReference type="SAM" id="MobiDB-lite"/>
    </source>
</evidence>
<feature type="non-terminal residue" evidence="2">
    <location>
        <position position="161"/>
    </location>
</feature>
<dbReference type="AlphaFoldDB" id="A0AAN4ZEY8"/>